<comment type="caution">
    <text evidence="1">The sequence shown here is derived from an EMBL/GenBank/DDBJ whole genome shotgun (WGS) entry which is preliminary data.</text>
</comment>
<proteinExistence type="predicted"/>
<name>A0ABQ0PMJ6_9PROT</name>
<organism evidence="1 2">
    <name type="scientific">Acetobacter malorum DSM 14337</name>
    <dbReference type="NCBI Taxonomy" id="1307910"/>
    <lineage>
        <taxon>Bacteria</taxon>
        <taxon>Pseudomonadati</taxon>
        <taxon>Pseudomonadota</taxon>
        <taxon>Alphaproteobacteria</taxon>
        <taxon>Acetobacterales</taxon>
        <taxon>Acetobacteraceae</taxon>
        <taxon>Acetobacter</taxon>
    </lineage>
</organism>
<evidence type="ECO:0000313" key="2">
    <source>
        <dbReference type="Proteomes" id="UP001065047"/>
    </source>
</evidence>
<protein>
    <submittedName>
        <fullName evidence="1">Uncharacterized protein</fullName>
    </submittedName>
</protein>
<accession>A0ABQ0PMJ6</accession>
<sequence>MAQTLYLLARPLPQGKEGKGQGWQAWRFGAISLLGKSAVDERLANLVRSGRKQP</sequence>
<evidence type="ECO:0000313" key="1">
    <source>
        <dbReference type="EMBL" id="GBQ75983.1"/>
    </source>
</evidence>
<gene>
    <name evidence="1" type="ORF">AA14337_0386</name>
</gene>
<dbReference type="EMBL" id="BAPF01000003">
    <property type="protein sequence ID" value="GBQ75983.1"/>
    <property type="molecule type" value="Genomic_DNA"/>
</dbReference>
<dbReference type="Proteomes" id="UP001065047">
    <property type="component" value="Unassembled WGS sequence"/>
</dbReference>
<keyword evidence="2" id="KW-1185">Reference proteome</keyword>
<reference evidence="1" key="1">
    <citation type="submission" date="2013-04" db="EMBL/GenBank/DDBJ databases">
        <title>The genome sequencing project of 58 acetic acid bacteria.</title>
        <authorList>
            <person name="Okamoto-Kainuma A."/>
            <person name="Ishikawa M."/>
            <person name="Umino S."/>
            <person name="Koizumi Y."/>
            <person name="Shiwa Y."/>
            <person name="Yoshikawa H."/>
            <person name="Matsutani M."/>
            <person name="Matsushita K."/>
        </authorList>
    </citation>
    <scope>NUCLEOTIDE SEQUENCE</scope>
    <source>
        <strain evidence="1">DSM 14337</strain>
    </source>
</reference>